<name>A0A3P7JSN8_STRVU</name>
<dbReference type="Proteomes" id="UP000270094">
    <property type="component" value="Unassembled WGS sequence"/>
</dbReference>
<feature type="signal peptide" evidence="1">
    <location>
        <begin position="1"/>
        <end position="16"/>
    </location>
</feature>
<gene>
    <name evidence="2" type="ORF">SVUK_LOCUS14305</name>
</gene>
<evidence type="ECO:0000313" key="3">
    <source>
        <dbReference type="Proteomes" id="UP000270094"/>
    </source>
</evidence>
<evidence type="ECO:0000313" key="2">
    <source>
        <dbReference type="EMBL" id="VDM79307.1"/>
    </source>
</evidence>
<organism evidence="2 3">
    <name type="scientific">Strongylus vulgaris</name>
    <name type="common">Blood worm</name>
    <dbReference type="NCBI Taxonomy" id="40348"/>
    <lineage>
        <taxon>Eukaryota</taxon>
        <taxon>Metazoa</taxon>
        <taxon>Ecdysozoa</taxon>
        <taxon>Nematoda</taxon>
        <taxon>Chromadorea</taxon>
        <taxon>Rhabditida</taxon>
        <taxon>Rhabditina</taxon>
        <taxon>Rhabditomorpha</taxon>
        <taxon>Strongyloidea</taxon>
        <taxon>Strongylidae</taxon>
        <taxon>Strongylus</taxon>
    </lineage>
</organism>
<keyword evidence="1" id="KW-0732">Signal</keyword>
<feature type="chain" id="PRO_5018115184" evidence="1">
    <location>
        <begin position="17"/>
        <end position="119"/>
    </location>
</feature>
<dbReference type="OrthoDB" id="5871259at2759"/>
<dbReference type="AlphaFoldDB" id="A0A3P7JSN8"/>
<dbReference type="EMBL" id="UYYB01104684">
    <property type="protein sequence ID" value="VDM79307.1"/>
    <property type="molecule type" value="Genomic_DNA"/>
</dbReference>
<sequence>MLRKLFMLSLFSIVIAQWGHNPYAVGGFGIPPPPPPNNNVGVGYPTAYGLFLGRGGYFELSETQEVILAPTPPLNNNVGVGYPTAYGLFLGRGAQSIILAQQLCALSEWRSPHRSMSPG</sequence>
<evidence type="ECO:0000256" key="1">
    <source>
        <dbReference type="SAM" id="SignalP"/>
    </source>
</evidence>
<reference evidence="2 3" key="1">
    <citation type="submission" date="2018-11" db="EMBL/GenBank/DDBJ databases">
        <authorList>
            <consortium name="Pathogen Informatics"/>
        </authorList>
    </citation>
    <scope>NUCLEOTIDE SEQUENCE [LARGE SCALE GENOMIC DNA]</scope>
</reference>
<protein>
    <submittedName>
        <fullName evidence="2">Uncharacterized protein</fullName>
    </submittedName>
</protein>
<proteinExistence type="predicted"/>
<keyword evidence="3" id="KW-1185">Reference proteome</keyword>
<accession>A0A3P7JSN8</accession>